<keyword evidence="4 8" id="KW-0812">Transmembrane</keyword>
<gene>
    <name evidence="10" type="ORF">SAMN05444695_101551</name>
</gene>
<dbReference type="CDD" id="cd17325">
    <property type="entry name" value="MFS_MdtG_SLC18_like"/>
    <property type="match status" value="1"/>
</dbReference>
<evidence type="ECO:0000313" key="10">
    <source>
        <dbReference type="EMBL" id="SDH24851.1"/>
    </source>
</evidence>
<evidence type="ECO:0000259" key="9">
    <source>
        <dbReference type="PROSITE" id="PS50850"/>
    </source>
</evidence>
<protein>
    <submittedName>
        <fullName evidence="10">Predicted arabinose efflux permease, MFS family</fullName>
    </submittedName>
</protein>
<sequence>MTRSSSPLRPFFGTVFVPAAIFGIGQGAGAPVIALVARDLGASVAVSGLIVAAVGLGAVLGDLPAGRLVAKFGERRSIIGGSLLGAAGVLVALFSVAPWMLAVGALMTGLANAVWGLARQSYLAEAVPIEARARAMSAFAAMWRLGFFIGPLIGAGVILLLGVRGGFVVQFVGILVSGWLMARVPDIPRAASGSATGPTHATLPSILSRHRRLLLTLGSGSLLMGAARASREAVLPLWAAHIGLDAAQVSLVFAVGAAVDLLCSYPAGRLMDRYGRRFVAVPSLLVLGLSYALIPLSHDLVTIMAVAVVLGIGNGFGNGVIMTLGADTAPPATRAEFLAAWRLTHDSGMFAGPFAVGALAAVVPLGGAIVALGGSAVLGAGILFRYIPRYVPWPPPRPAVPTEPASSPPGRSTAEKAASPQATTV</sequence>
<evidence type="ECO:0000256" key="4">
    <source>
        <dbReference type="ARBA" id="ARBA00022692"/>
    </source>
</evidence>
<evidence type="ECO:0000256" key="8">
    <source>
        <dbReference type="SAM" id="Phobius"/>
    </source>
</evidence>
<dbReference type="OrthoDB" id="3285241at2"/>
<proteinExistence type="predicted"/>
<dbReference type="PANTHER" id="PTHR23517">
    <property type="entry name" value="RESISTANCE PROTEIN MDTM, PUTATIVE-RELATED-RELATED"/>
    <property type="match status" value="1"/>
</dbReference>
<dbReference type="PROSITE" id="PS00216">
    <property type="entry name" value="SUGAR_TRANSPORT_1"/>
    <property type="match status" value="1"/>
</dbReference>
<comment type="subcellular location">
    <subcellularLocation>
        <location evidence="1">Cell membrane</location>
        <topology evidence="1">Multi-pass membrane protein</topology>
    </subcellularLocation>
</comment>
<dbReference type="PANTHER" id="PTHR23517:SF3">
    <property type="entry name" value="INTEGRAL MEMBRANE TRANSPORT PROTEIN"/>
    <property type="match status" value="1"/>
</dbReference>
<feature type="transmembrane region" description="Helical" evidence="8">
    <location>
        <begin position="139"/>
        <end position="161"/>
    </location>
</feature>
<accession>A0A1G8AV56</accession>
<evidence type="ECO:0000256" key="6">
    <source>
        <dbReference type="ARBA" id="ARBA00023136"/>
    </source>
</evidence>
<reference evidence="10 11" key="1">
    <citation type="submission" date="2016-10" db="EMBL/GenBank/DDBJ databases">
        <authorList>
            <person name="de Groot N.N."/>
        </authorList>
    </citation>
    <scope>NUCLEOTIDE SEQUENCE [LARGE SCALE GENOMIC DNA]</scope>
    <source>
        <strain evidence="10 11">DSM 44892</strain>
    </source>
</reference>
<dbReference type="InterPro" id="IPR050171">
    <property type="entry name" value="MFS_Transporters"/>
</dbReference>
<dbReference type="SUPFAM" id="SSF103473">
    <property type="entry name" value="MFS general substrate transporter"/>
    <property type="match status" value="1"/>
</dbReference>
<dbReference type="AlphaFoldDB" id="A0A1G8AV56"/>
<dbReference type="InterPro" id="IPR005829">
    <property type="entry name" value="Sugar_transporter_CS"/>
</dbReference>
<feature type="transmembrane region" description="Helical" evidence="8">
    <location>
        <begin position="44"/>
        <end position="65"/>
    </location>
</feature>
<dbReference type="GO" id="GO:0005886">
    <property type="term" value="C:plasma membrane"/>
    <property type="evidence" value="ECO:0007669"/>
    <property type="project" value="UniProtKB-SubCell"/>
</dbReference>
<feature type="transmembrane region" description="Helical" evidence="8">
    <location>
        <begin position="237"/>
        <end position="262"/>
    </location>
</feature>
<dbReference type="EMBL" id="FNDN01000001">
    <property type="protein sequence ID" value="SDH24851.1"/>
    <property type="molecule type" value="Genomic_DNA"/>
</dbReference>
<feature type="transmembrane region" description="Helical" evidence="8">
    <location>
        <begin position="369"/>
        <end position="387"/>
    </location>
</feature>
<keyword evidence="2" id="KW-0813">Transport</keyword>
<keyword evidence="11" id="KW-1185">Reference proteome</keyword>
<feature type="region of interest" description="Disordered" evidence="7">
    <location>
        <begin position="397"/>
        <end position="425"/>
    </location>
</feature>
<evidence type="ECO:0000256" key="3">
    <source>
        <dbReference type="ARBA" id="ARBA00022475"/>
    </source>
</evidence>
<dbReference type="InterPro" id="IPR036259">
    <property type="entry name" value="MFS_trans_sf"/>
</dbReference>
<feature type="transmembrane region" description="Helical" evidence="8">
    <location>
        <begin position="77"/>
        <end position="94"/>
    </location>
</feature>
<dbReference type="Proteomes" id="UP000183263">
    <property type="component" value="Unassembled WGS sequence"/>
</dbReference>
<dbReference type="InterPro" id="IPR011701">
    <property type="entry name" value="MFS"/>
</dbReference>
<feature type="transmembrane region" description="Helical" evidence="8">
    <location>
        <begin position="274"/>
        <end position="294"/>
    </location>
</feature>
<dbReference type="Gene3D" id="1.20.1250.20">
    <property type="entry name" value="MFS general substrate transporter like domains"/>
    <property type="match status" value="2"/>
</dbReference>
<keyword evidence="5 8" id="KW-1133">Transmembrane helix</keyword>
<evidence type="ECO:0000256" key="1">
    <source>
        <dbReference type="ARBA" id="ARBA00004651"/>
    </source>
</evidence>
<dbReference type="RefSeq" id="WP_072736082.1">
    <property type="nucleotide sequence ID" value="NZ_CP048813.1"/>
</dbReference>
<dbReference type="InterPro" id="IPR020846">
    <property type="entry name" value="MFS_dom"/>
</dbReference>
<dbReference type="PROSITE" id="PS50850">
    <property type="entry name" value="MFS"/>
    <property type="match status" value="1"/>
</dbReference>
<evidence type="ECO:0000256" key="2">
    <source>
        <dbReference type="ARBA" id="ARBA00022448"/>
    </source>
</evidence>
<evidence type="ECO:0000256" key="7">
    <source>
        <dbReference type="SAM" id="MobiDB-lite"/>
    </source>
</evidence>
<keyword evidence="3" id="KW-1003">Cell membrane</keyword>
<evidence type="ECO:0000256" key="5">
    <source>
        <dbReference type="ARBA" id="ARBA00022989"/>
    </source>
</evidence>
<feature type="domain" description="Major facilitator superfamily (MFS) profile" evidence="9">
    <location>
        <begin position="11"/>
        <end position="391"/>
    </location>
</feature>
<evidence type="ECO:0000313" key="11">
    <source>
        <dbReference type="Proteomes" id="UP000183263"/>
    </source>
</evidence>
<organism evidence="10 11">
    <name type="scientific">Rhodococcus triatomae</name>
    <dbReference type="NCBI Taxonomy" id="300028"/>
    <lineage>
        <taxon>Bacteria</taxon>
        <taxon>Bacillati</taxon>
        <taxon>Actinomycetota</taxon>
        <taxon>Actinomycetes</taxon>
        <taxon>Mycobacteriales</taxon>
        <taxon>Nocardiaceae</taxon>
        <taxon>Rhodococcus</taxon>
    </lineage>
</organism>
<dbReference type="Pfam" id="PF07690">
    <property type="entry name" value="MFS_1"/>
    <property type="match status" value="2"/>
</dbReference>
<feature type="transmembrane region" description="Helical" evidence="8">
    <location>
        <begin position="300"/>
        <end position="326"/>
    </location>
</feature>
<keyword evidence="6 8" id="KW-0472">Membrane</keyword>
<dbReference type="GO" id="GO:0022857">
    <property type="term" value="F:transmembrane transporter activity"/>
    <property type="evidence" value="ECO:0007669"/>
    <property type="project" value="InterPro"/>
</dbReference>
<name>A0A1G8AV56_9NOCA</name>